<comment type="caution">
    <text evidence="2">The sequence shown here is derived from an EMBL/GenBank/DDBJ whole genome shotgun (WGS) entry which is preliminary data.</text>
</comment>
<dbReference type="EMBL" id="JBFOLK010000004">
    <property type="protein sequence ID" value="KAL2518261.1"/>
    <property type="molecule type" value="Genomic_DNA"/>
</dbReference>
<name>A0ABD1TZT9_9LAMI</name>
<protein>
    <submittedName>
        <fullName evidence="2">Uncharacterized protein</fullName>
    </submittedName>
</protein>
<feature type="region of interest" description="Disordered" evidence="1">
    <location>
        <begin position="90"/>
        <end position="117"/>
    </location>
</feature>
<feature type="compositionally biased region" description="Polar residues" evidence="1">
    <location>
        <begin position="102"/>
        <end position="111"/>
    </location>
</feature>
<accession>A0ABD1TZT9</accession>
<reference evidence="3" key="1">
    <citation type="submission" date="2024-07" db="EMBL/GenBank/DDBJ databases">
        <title>Two chromosome-level genome assemblies of Korean endemic species Abeliophyllum distichum and Forsythia ovata (Oleaceae).</title>
        <authorList>
            <person name="Jang H."/>
        </authorList>
    </citation>
    <scope>NUCLEOTIDE SEQUENCE [LARGE SCALE GENOMIC DNA]</scope>
</reference>
<evidence type="ECO:0000313" key="2">
    <source>
        <dbReference type="EMBL" id="KAL2518261.1"/>
    </source>
</evidence>
<organism evidence="2 3">
    <name type="scientific">Abeliophyllum distichum</name>
    <dbReference type="NCBI Taxonomy" id="126358"/>
    <lineage>
        <taxon>Eukaryota</taxon>
        <taxon>Viridiplantae</taxon>
        <taxon>Streptophyta</taxon>
        <taxon>Embryophyta</taxon>
        <taxon>Tracheophyta</taxon>
        <taxon>Spermatophyta</taxon>
        <taxon>Magnoliopsida</taxon>
        <taxon>eudicotyledons</taxon>
        <taxon>Gunneridae</taxon>
        <taxon>Pentapetalae</taxon>
        <taxon>asterids</taxon>
        <taxon>lamiids</taxon>
        <taxon>Lamiales</taxon>
        <taxon>Oleaceae</taxon>
        <taxon>Forsythieae</taxon>
        <taxon>Abeliophyllum</taxon>
    </lineage>
</organism>
<evidence type="ECO:0000256" key="1">
    <source>
        <dbReference type="SAM" id="MobiDB-lite"/>
    </source>
</evidence>
<dbReference type="Proteomes" id="UP001604336">
    <property type="component" value="Unassembled WGS sequence"/>
</dbReference>
<gene>
    <name evidence="2" type="ORF">Adt_14508</name>
</gene>
<proteinExistence type="predicted"/>
<sequence length="117" mass="13634">MYNGHITPHLESLPEKYQYRLCFGLEAVAPAEVIEPTLRIIVQQANINLRKYELDLLEGVRQKAFAKMVTYKCRIAVYFDRMVKPQECFSGRTSTRQDRSQVGKTVQSYQRSETEDI</sequence>
<dbReference type="AlphaFoldDB" id="A0ABD1TZT9"/>
<evidence type="ECO:0000313" key="3">
    <source>
        <dbReference type="Proteomes" id="UP001604336"/>
    </source>
</evidence>
<keyword evidence="3" id="KW-1185">Reference proteome</keyword>